<feature type="domain" description="DUF7601" evidence="6">
    <location>
        <begin position="989"/>
        <end position="1091"/>
    </location>
</feature>
<dbReference type="Gene3D" id="2.60.40.1140">
    <property type="entry name" value="Collagen-binding surface protein Cna, B-type domain"/>
    <property type="match status" value="3"/>
</dbReference>
<dbReference type="Gene3D" id="2.60.40.10">
    <property type="entry name" value="Immunoglobulins"/>
    <property type="match status" value="1"/>
</dbReference>
<feature type="domain" description="DUF11" evidence="4">
    <location>
        <begin position="2987"/>
        <end position="3084"/>
    </location>
</feature>
<feature type="region of interest" description="Disordered" evidence="1">
    <location>
        <begin position="3346"/>
        <end position="3382"/>
    </location>
</feature>
<dbReference type="Pfam" id="PF24547">
    <property type="entry name" value="DUF7601"/>
    <property type="match status" value="2"/>
</dbReference>
<keyword evidence="2" id="KW-0472">Membrane</keyword>
<sequence>MRIKTILNKLAAWSISAFMVFNQCGLDAFATGTDDGSNTGNNPTQSVAERNPDADPIITIQHYLNFSEQTLTNLPDEFKTETDGDYFAEASQNILIPWVSNKLAVWNTNFRNGTLPTNLTNTGIDYKLKREMDPHYSFDVIDAGGGKYELKTEKKLYKMFKDDTTNYLKKPQIRHMNKLYNSKNENAYNPNYTLKEIWLTKKTETQDDSNSIQQADFDIVPVPTLEIDGVQRHDPSKILFTNDINNKQLASAVKKSTKDGITWGETADGKIIIHVSEGLVIRLVFEPTEGTKEVGTVDFFDYDITDGWIYTTEASAKQALNCYVAGTDNTVPIITKEQIETLNSNGGNFIRNSSGVIEGMRIPSEMQSLINSNETLYVATWHQGINSLAGNKTLAENYLAFGNNNARTGLGNLPWSNDSGNSNYSITPNKTYGTNRIGINLWGDNYTAGVNLKGATFGLANSMNSDSNAENLIWNIRSPEIFSKSPVAGKTVYPQGENGFKLGFNRLGGTYTLDSVDYNGNQVGNYSKFEKTVVSVGSKSSEIYANRFWPMDLVGQDSTTIKAGNDIRFGSRTESDKRVAVGLKDIDLNTNSGQPDGGIAPKNSDWDSGKLPESDFDGDHNPYFGMKVQLPFVMENGYSAPLRYFFYGDDDMIVFLSKASFDENGNVDVNSIDPASTVKIADIGGVHSSMGMYVDVWDFIEEKKEISGLKDTYGTNIYYYDNNALQNSDDVSKVVYENVDGKQVDTRPKSQAYVMTVYYTERGASGSSCFMRYSLPFEELSVDEITMQGEIQVSKDIKRASGNSSIKDDYRYVFELELTEPGGTPFLNTYPVEFIKDGKPCATNHVKLIGDHYLFTLDDNETMHITGLPTLGPVEEGQDPRGYHYKVTEIGIYKPDEVNPDYVAPGGTLNPSAERQENIKEHTFPLSESDETTTFQYGKINATSEEDGQYREPQIGLSFENIISNFNKVKFINAENPAVLNIRKLTDVNQPDDEFEFKIKLTDKNGDSLKEVPYFLNGKEVMNESGTPPLPAALAPNPEDGLFHIRMKKNDTYTLYNLPKGVKYEIVESPSDQYVVENIQVSGDYVEITNKDQGIVNGTINGPIDTTPEATVTYTNKLTPNTKISIPVSKALTGRAINENDEFKFEISATGDAQTPTYADSTAKLKELESTIVSIKAEQDTDKTYVFKDASFGPLTFIEADQNKTFDFTIKELNTDPLEQITYDASTYTVSMKVRMDGNKVVVDETWTKDGEPLAGDADKVAAFTNEFIPEAIVPTNFKKKIHGTSVAGNEFVFTLEALASKTPDNQDIPVADVPMPEKNAVTLAAAGTENETLEGTFGDIKFTKPGTYKYVIRETNPNLDHVVQVVGEVGFTVTVTKDPDSDNLTSEVEYNNDPNTTEIVLVNTYQSTELVIPVLKTLDGRNMKESDVFTFDLYEEGDLDKPIQTLTLDSTSISELNLNSMSGQFLPITLNEVKTYNYVIKERKLNDPQIEYDATPVELSVKVIEDSDTKQLRIESTDYVKDNPKNEGNASFTNKVKSETTWAPTTVNKQAIGVSPANFPFEMSIAAKDGTNIDVVKNPQAQSVTSAADGTVTFTPFVFTDEGEFTVTVNEGTLNDATINADTHSVTYDLNVLRDQNTGELSVKGSANNAAPVPNGSEVFTNDKGIQIYKNLQSGTGENGAITDADRSVEFKFKASITDTAGNLLTGLDLDLYKVDRNIYETGKMDGAVSQKFTNGTEFTLKSTQVAVIKNAPYNSQYIIEEIESAQPGFVLTSTAGTTGTVNEDAVSVFTNLKKGTVKGQIQAYKELSGFDGYLNAPETLKDLSQFSFTIFAAGEALVEPLSLENEDKDKDENNEGDEGSKEEDPEGEQNNSNQDGTDNSSSEPVITDPKGSDQTQGEITQNPAVNPDTDPVVESEQSEDPGNTEGASPEQAQNGNPEEQPQTDATNQSLRRIKNLNKKEVLPADKVPLPNPATVNASATGEIIFGPIEFTQAGTYNYQIVENNDGNDNYQYDSNKVNVAVDVVEDKDEKGNVTGYSIKSITYTYPGGSTSKTPYTFHNEYIGKPALELTKTQSLNETNNFITDPLKAIAQDTVTYRITASVPATATAAAKNVVITDKIPYEAVSGDKKARLALVQDSWGDGKLDAANETITWEVGSIAPGTSVTRSFTMKVPEVSTITKWSNAANAQYNNPPTGDDGTRDTPPVDVETQPAKPTVEIVKAQAIKLSDNDSYGSFSKEADSAEKAPGLSKKDRVRYELIVTNTGTATAHNVIVTDKVPVSDGKSLTFIQALNNGEYDKDTSTITWNVGELGPKASRYLYFDVEVPQVKQATVWENIGHLTYQDPENPDNQIPKDTNKVFVKTDIPDLSIEKTQSIDEKTFVTYKDPALQAKTYDVVTYNLKVTNTGKAEAHDVVVKDPIPVTPVEPKDSKAELSYISGSAVVVKTDGTKVQLGQNVEGTVIWNLGTLKPGEEVNVQFKVKVPKVETFTKWKNVASVTYSNNPNNPEDPDEPYEEIPTKEVFVETDAPKVTILKQQAKVEKTSGKQSDFTTDLLSVESGDTIIYQITAENTGTGTAEGVVITDTYPVPEGLILIEDSLKADGGKLSADKKTITWNAFDLEQGAKKTVSFKVQVPKVTSYQKWTNVASLTYENNPDNPEDPKEPKKEVPSDPVDSETNVPEVIIKKSQDKNHSGKFQETILDVEANDTITYKLTLTNTGKAVAKSVLVKDEIPAGLTYVDETLNPAGEIKGNLISVNVGDIEAGQSKEVTFDVRVPAVKKLTRWRNIGTVSYPNNPKNPDDPEDPNKPDVEEPSNPVESESDVPNLIIEKLQAKNDEELTKDMLPVIGDDIVTYQINIKNTGKAVAKTPTIKDSIPAGLTLVEGSISNGGSVDENGVISWTLADLSPEQTGSVTFKVKVPFTEKAALYRNGSSVSYPNNPENQPGQPDKDIPSNDVYIYTPESGGPKLSIHKNQSVNGSTPTEAKLNASSGDIVTYNLTVTNISSKAAGNVVVKDVIPEGLVFVKDSINESGVLNGNEITWKFERLEPGEYKTVSFKAQIPQVKKATTWKNVGVVTYNDPEDPDKPFDPEPSNEVEVETKLPAIQVEKLQALNGEAPKKDKITDAKAEDVITYFVRVTSTGEADAKSVKLTDVIPEGLIFVEGSISDQGILNGNIVEWDLGDLKPGVSVMRSFKVKVPEVKEASTWVNVASATYPNNPNNPDDPDEPDTPEPSNPVESESNVPHLNIEKEQSVNDGEFTKKILSVNPEDTVTYKLIITNDSDATAKDVTLTDRIPEGLQLIADSISDQGSQKDGLITWKLGDIAAKESRSVTFKVKVPSVSEKSSWTNVAKVSYPNNPDNPKDPEDPTKPGGPDKEDPSNEVTIEVPVDKPNVILRKTQIRNQGKATTSKLSVKDGDIITYVLTAYSKGNVAAENVRIEDVIPEGLTYVEGSISEGGIIEGNKLSWFKEILEPGESFEVSFKVKVPAVSKDTSWKNIAIVTYTNDPEGETPHPSNEVEIEEPVIPANPKYPPRRPGSSYNGRPTKARPSKTAASTHPILWTGLAMVGLAAAAGLYNSNSKRRDKKSK</sequence>
<dbReference type="Gene3D" id="2.60.40.3050">
    <property type="match status" value="5"/>
</dbReference>
<dbReference type="Proteomes" id="UP000186341">
    <property type="component" value="Unassembled WGS sequence"/>
</dbReference>
<feature type="domain" description="Streptococcal pilin isopeptide linkage" evidence="5">
    <location>
        <begin position="1277"/>
        <end position="1407"/>
    </location>
</feature>
<dbReference type="InterPro" id="IPR051172">
    <property type="entry name" value="Chlamydia_OmcB"/>
</dbReference>
<keyword evidence="2" id="KW-0812">Transmembrane</keyword>
<dbReference type="GeneID" id="82203634"/>
<dbReference type="InterPro" id="IPR022464">
    <property type="entry name" value="Strep_pil_isopept_link"/>
</dbReference>
<dbReference type="NCBIfam" id="TIGR01451">
    <property type="entry name" value="B_ant_repeat"/>
    <property type="match status" value="9"/>
</dbReference>
<feature type="region of interest" description="Disordered" evidence="1">
    <location>
        <begin position="2931"/>
        <end position="2954"/>
    </location>
</feature>
<evidence type="ECO:0000259" key="4">
    <source>
        <dbReference type="Pfam" id="PF01345"/>
    </source>
</evidence>
<feature type="domain" description="DUF11" evidence="4">
    <location>
        <begin position="2847"/>
        <end position="2940"/>
    </location>
</feature>
<evidence type="ECO:0000313" key="8">
    <source>
        <dbReference type="Proteomes" id="UP000186341"/>
    </source>
</evidence>
<name>A0A1U7NDN6_9FIRM</name>
<gene>
    <name evidence="7" type="ORF">BO222_10790</name>
</gene>
<dbReference type="InterPro" id="IPR013783">
    <property type="entry name" value="Ig-like_fold"/>
</dbReference>
<dbReference type="InterPro" id="IPR038174">
    <property type="entry name" value="Strep_pil_link_sf"/>
</dbReference>
<keyword evidence="2" id="KW-1133">Transmembrane helix</keyword>
<feature type="compositionally biased region" description="Basic and acidic residues" evidence="1">
    <location>
        <begin position="3360"/>
        <end position="3378"/>
    </location>
</feature>
<dbReference type="Gene3D" id="2.60.40.1170">
    <property type="entry name" value="Mu homology domain, subdomain B"/>
    <property type="match status" value="1"/>
</dbReference>
<feature type="region of interest" description="Disordered" evidence="1">
    <location>
        <begin position="587"/>
        <end position="608"/>
    </location>
</feature>
<feature type="region of interest" description="Disordered" evidence="1">
    <location>
        <begin position="3211"/>
        <end position="3243"/>
    </location>
</feature>
<evidence type="ECO:0008006" key="9">
    <source>
        <dbReference type="Google" id="ProtNLM"/>
    </source>
</evidence>
<dbReference type="Gene3D" id="2.60.40.740">
    <property type="match status" value="2"/>
</dbReference>
<dbReference type="RefSeq" id="WP_075820822.1">
    <property type="nucleotide sequence ID" value="NZ_CAPNHH010000081.1"/>
</dbReference>
<evidence type="ECO:0000256" key="1">
    <source>
        <dbReference type="SAM" id="MobiDB-lite"/>
    </source>
</evidence>
<feature type="transmembrane region" description="Helical" evidence="2">
    <location>
        <begin position="3558"/>
        <end position="3577"/>
    </location>
</feature>
<feature type="domain" description="Streptococcal pilin isopeptide linkage" evidence="5">
    <location>
        <begin position="1414"/>
        <end position="1537"/>
    </location>
</feature>
<feature type="compositionally biased region" description="Basic and acidic residues" evidence="1">
    <location>
        <begin position="2798"/>
        <end position="2810"/>
    </location>
</feature>
<feature type="domain" description="DUF7601" evidence="6">
    <location>
        <begin position="1685"/>
        <end position="1793"/>
    </location>
</feature>
<feature type="domain" description="DUF11" evidence="4">
    <location>
        <begin position="2090"/>
        <end position="2191"/>
    </location>
</feature>
<feature type="domain" description="Streptococcal pilin isopeptide linkage" evidence="5">
    <location>
        <begin position="1962"/>
        <end position="2063"/>
    </location>
</feature>
<evidence type="ECO:0000256" key="3">
    <source>
        <dbReference type="SAM" id="SignalP"/>
    </source>
</evidence>
<feature type="region of interest" description="Disordered" evidence="1">
    <location>
        <begin position="2650"/>
        <end position="2679"/>
    </location>
</feature>
<feature type="domain" description="Streptococcal pilin isopeptide linkage" evidence="5">
    <location>
        <begin position="1127"/>
        <end position="1268"/>
    </location>
</feature>
<feature type="signal peptide" evidence="3">
    <location>
        <begin position="1"/>
        <end position="19"/>
    </location>
</feature>
<feature type="compositionally biased region" description="Acidic residues" evidence="1">
    <location>
        <begin position="1856"/>
        <end position="1869"/>
    </location>
</feature>
<feature type="compositionally biased region" description="Polar residues" evidence="1">
    <location>
        <begin position="1932"/>
        <end position="1949"/>
    </location>
</feature>
<dbReference type="NCBIfam" id="TIGR03786">
    <property type="entry name" value="strep_pil_rpt"/>
    <property type="match status" value="3"/>
</dbReference>
<feature type="compositionally biased region" description="Low complexity" evidence="1">
    <location>
        <begin position="2813"/>
        <end position="2824"/>
    </location>
</feature>
<evidence type="ECO:0000259" key="6">
    <source>
        <dbReference type="Pfam" id="PF24547"/>
    </source>
</evidence>
<evidence type="ECO:0000313" key="7">
    <source>
        <dbReference type="EMBL" id="OLU37414.1"/>
    </source>
</evidence>
<keyword evidence="3" id="KW-0732">Signal</keyword>
<feature type="region of interest" description="Disordered" evidence="1">
    <location>
        <begin position="2788"/>
        <end position="2824"/>
    </location>
</feature>
<feature type="region of interest" description="Disordered" evidence="1">
    <location>
        <begin position="1843"/>
        <end position="1949"/>
    </location>
</feature>
<feature type="region of interest" description="Disordered" evidence="1">
    <location>
        <begin position="3522"/>
        <end position="3554"/>
    </location>
</feature>
<feature type="compositionally biased region" description="Basic and acidic residues" evidence="1">
    <location>
        <begin position="2659"/>
        <end position="2669"/>
    </location>
</feature>
<feature type="domain" description="DUF11" evidence="4">
    <location>
        <begin position="2391"/>
        <end position="2507"/>
    </location>
</feature>
<dbReference type="InterPro" id="IPR008966">
    <property type="entry name" value="Adhesion_dom_sf"/>
</dbReference>
<feature type="compositionally biased region" description="Polar residues" evidence="1">
    <location>
        <begin position="1870"/>
        <end position="1886"/>
    </location>
</feature>
<feature type="compositionally biased region" description="Polar residues" evidence="1">
    <location>
        <begin position="1894"/>
        <end position="1906"/>
    </location>
</feature>
<keyword evidence="8" id="KW-1185">Reference proteome</keyword>
<feature type="chain" id="PRO_5039136939" description="Gram-positive cocci surface proteins LPxTG domain-containing protein" evidence="3">
    <location>
        <begin position="20"/>
        <end position="3587"/>
    </location>
</feature>
<dbReference type="OrthoDB" id="1758300at2"/>
<dbReference type="InterPro" id="IPR055382">
    <property type="entry name" value="DUF7601"/>
</dbReference>
<feature type="domain" description="DUF11" evidence="4">
    <location>
        <begin position="3123"/>
        <end position="3220"/>
    </location>
</feature>
<evidence type="ECO:0000259" key="5">
    <source>
        <dbReference type="Pfam" id="PF12892"/>
    </source>
</evidence>
<dbReference type="EMBL" id="MPJW01000203">
    <property type="protein sequence ID" value="OLU37414.1"/>
    <property type="molecule type" value="Genomic_DNA"/>
</dbReference>
<feature type="domain" description="DUF11" evidence="4">
    <location>
        <begin position="3407"/>
        <end position="3507"/>
    </location>
</feature>
<feature type="domain" description="Streptococcal pilin isopeptide linkage" evidence="5">
    <location>
        <begin position="1559"/>
        <end position="1663"/>
    </location>
</feature>
<proteinExistence type="predicted"/>
<feature type="domain" description="DUF11" evidence="4">
    <location>
        <begin position="2252"/>
        <end position="2351"/>
    </location>
</feature>
<dbReference type="Pfam" id="PF01345">
    <property type="entry name" value="DUF11"/>
    <property type="match status" value="10"/>
</dbReference>
<dbReference type="PANTHER" id="PTHR34819:SF3">
    <property type="entry name" value="CELL SURFACE PROTEIN"/>
    <property type="match status" value="1"/>
</dbReference>
<dbReference type="InterPro" id="IPR047589">
    <property type="entry name" value="DUF11_rpt"/>
</dbReference>
<feature type="domain" description="DUF11" evidence="4">
    <location>
        <begin position="2703"/>
        <end position="2796"/>
    </location>
</feature>
<dbReference type="Pfam" id="PF12892">
    <property type="entry name" value="FctA"/>
    <property type="match status" value="5"/>
</dbReference>
<dbReference type="PANTHER" id="PTHR34819">
    <property type="entry name" value="LARGE CYSTEINE-RICH PERIPLASMIC PROTEIN OMCB"/>
    <property type="match status" value="1"/>
</dbReference>
<feature type="compositionally biased region" description="Polar residues" evidence="1">
    <location>
        <begin position="2931"/>
        <end position="2945"/>
    </location>
</feature>
<reference evidence="7 8" key="1">
    <citation type="submission" date="2016-11" db="EMBL/GenBank/DDBJ databases">
        <title>Description of two novel members of the family Erysipelotrichaceae: Ileibacterium lipovorans gen. nov., sp. nov. and Dubosiella newyorkensis, gen. nov., sp. nov.</title>
        <authorList>
            <person name="Cox L.M."/>
            <person name="Sohn J."/>
            <person name="Tyrrell K.L."/>
            <person name="Citron D.M."/>
            <person name="Lawson P.A."/>
            <person name="Patel N.B."/>
            <person name="Iizumi T."/>
            <person name="Perez-Perez G.I."/>
            <person name="Goldstein E.J."/>
            <person name="Blaser M.J."/>
        </authorList>
    </citation>
    <scope>NUCLEOTIDE SEQUENCE [LARGE SCALE GENOMIC DNA]</scope>
    <source>
        <strain evidence="7 8">NYU-BL-A3</strain>
    </source>
</reference>
<comment type="caution">
    <text evidence="7">The sequence shown here is derived from an EMBL/GenBank/DDBJ whole genome shotgun (WGS) entry which is preliminary data.</text>
</comment>
<feature type="domain" description="DUF11" evidence="4">
    <location>
        <begin position="3264"/>
        <end position="3360"/>
    </location>
</feature>
<accession>A0A1U7NDN6</accession>
<dbReference type="SUPFAM" id="SSF49401">
    <property type="entry name" value="Bacterial adhesins"/>
    <property type="match status" value="1"/>
</dbReference>
<organism evidence="7 8">
    <name type="scientific">Ileibacterium valens</name>
    <dbReference type="NCBI Taxonomy" id="1862668"/>
    <lineage>
        <taxon>Bacteria</taxon>
        <taxon>Bacillati</taxon>
        <taxon>Bacillota</taxon>
        <taxon>Erysipelotrichia</taxon>
        <taxon>Erysipelotrichales</taxon>
        <taxon>Erysipelotrichaceae</taxon>
        <taxon>Ileibacterium</taxon>
    </lineage>
</organism>
<dbReference type="InterPro" id="IPR001434">
    <property type="entry name" value="OmcB-like_DUF11"/>
</dbReference>
<protein>
    <recommendedName>
        <fullName evidence="9">Gram-positive cocci surface proteins LPxTG domain-containing protein</fullName>
    </recommendedName>
</protein>
<evidence type="ECO:0000256" key="2">
    <source>
        <dbReference type="SAM" id="Phobius"/>
    </source>
</evidence>
<feature type="domain" description="DUF11" evidence="4">
    <location>
        <begin position="2555"/>
        <end position="2657"/>
    </location>
</feature>